<protein>
    <submittedName>
        <fullName evidence="1">Uncharacterized protein</fullName>
    </submittedName>
</protein>
<reference evidence="1" key="1">
    <citation type="journal article" date="2016" name="Biosci. Biotechnol. Biochem.">
        <title>Bioconversion of AHX to AOH by resting cells of Burkholderia contaminans CH-1.</title>
        <authorList>
            <person name="Choi J.H."/>
            <person name="Kikuchi A."/>
            <person name="Pumkaeo P."/>
            <person name="Hirai H."/>
            <person name="Tokuyama S."/>
            <person name="Kawagishi H."/>
        </authorList>
    </citation>
    <scope>NUCLEOTIDE SEQUENCE</scope>
    <source>
        <strain evidence="1">CH-1</strain>
        <plasmid evidence="1">pBC453</plasmid>
    </source>
</reference>
<sequence length="69" mass="7534">MPIERQAVRIPQRVHVHRMSSLSDEATVRRTDAPGMPVLQFGGLVGRPPMPAKPEIAGMAEWSEEAVSA</sequence>
<reference evidence="1" key="2">
    <citation type="journal article" date="2017" name="Genome Announc.">
        <title>High-Quality Draft Genome Sequence of Burkholderia contaminans CH-1, a Gram-Negative Bacterium That Metabolizes 2-Azahypoxanthine, a Plant Growth-Regulating Compound.</title>
        <authorList>
            <person name="Choi J.-H."/>
            <person name="Sugiura H."/>
            <person name="Moriuchi R."/>
            <person name="Kawagishi H."/>
            <person name="Dohra H."/>
        </authorList>
    </citation>
    <scope>NUCLEOTIDE SEQUENCE</scope>
    <source>
        <strain evidence="1">CH-1</strain>
        <plasmid evidence="1">pBC453</plasmid>
    </source>
</reference>
<dbReference type="EMBL" id="AP018360">
    <property type="protein sequence ID" value="BBA45467.1"/>
    <property type="molecule type" value="Genomic_DNA"/>
</dbReference>
<keyword evidence="1" id="KW-0614">Plasmid</keyword>
<evidence type="ECO:0000313" key="1">
    <source>
        <dbReference type="EMBL" id="BBA45467.1"/>
    </source>
</evidence>
<dbReference type="AlphaFoldDB" id="A0A286P6K3"/>
<gene>
    <name evidence="1" type="ORF">BCCH1_79780</name>
</gene>
<geneLocation type="plasmid" evidence="1">
    <name>pBC453</name>
</geneLocation>
<organism evidence="1">
    <name type="scientific">Burkholderia contaminans</name>
    <dbReference type="NCBI Taxonomy" id="488447"/>
    <lineage>
        <taxon>Bacteria</taxon>
        <taxon>Pseudomonadati</taxon>
        <taxon>Pseudomonadota</taxon>
        <taxon>Betaproteobacteria</taxon>
        <taxon>Burkholderiales</taxon>
        <taxon>Burkholderiaceae</taxon>
        <taxon>Burkholderia</taxon>
        <taxon>Burkholderia cepacia complex</taxon>
    </lineage>
</organism>
<proteinExistence type="predicted"/>
<accession>A0A286P6K3</accession>
<name>A0A286P6K3_9BURK</name>